<dbReference type="AlphaFoldDB" id="A0A915E4G5"/>
<name>A0A915E4G5_9BILA</name>
<sequence length="79" mass="9268">MEHFKANYIVARLAFFGLFSGDFSGCSEIHLYAKDHRIWMSKQHKFATSPRNESYIWSEQVPNNLLSLVKKFALMHSRC</sequence>
<accession>A0A915E4G5</accession>
<reference evidence="2" key="1">
    <citation type="submission" date="2022-11" db="UniProtKB">
        <authorList>
            <consortium name="WormBaseParasite"/>
        </authorList>
    </citation>
    <scope>IDENTIFICATION</scope>
</reference>
<proteinExistence type="predicted"/>
<organism evidence="1 2">
    <name type="scientific">Ditylenchus dipsaci</name>
    <dbReference type="NCBI Taxonomy" id="166011"/>
    <lineage>
        <taxon>Eukaryota</taxon>
        <taxon>Metazoa</taxon>
        <taxon>Ecdysozoa</taxon>
        <taxon>Nematoda</taxon>
        <taxon>Chromadorea</taxon>
        <taxon>Rhabditida</taxon>
        <taxon>Tylenchina</taxon>
        <taxon>Tylenchomorpha</taxon>
        <taxon>Sphaerularioidea</taxon>
        <taxon>Anguinidae</taxon>
        <taxon>Anguininae</taxon>
        <taxon>Ditylenchus</taxon>
    </lineage>
</organism>
<keyword evidence="1" id="KW-1185">Reference proteome</keyword>
<dbReference type="WBParaSite" id="jg2638">
    <property type="protein sequence ID" value="jg2638"/>
    <property type="gene ID" value="jg2638"/>
</dbReference>
<evidence type="ECO:0000313" key="1">
    <source>
        <dbReference type="Proteomes" id="UP000887574"/>
    </source>
</evidence>
<evidence type="ECO:0000313" key="2">
    <source>
        <dbReference type="WBParaSite" id="jg2638"/>
    </source>
</evidence>
<protein>
    <submittedName>
        <fullName evidence="2">Secreted protein</fullName>
    </submittedName>
</protein>
<dbReference type="Proteomes" id="UP000887574">
    <property type="component" value="Unplaced"/>
</dbReference>